<evidence type="ECO:0000256" key="1">
    <source>
        <dbReference type="RuleBase" id="RU003682"/>
    </source>
</evidence>
<proteinExistence type="inferred from homology"/>
<keyword evidence="1" id="KW-0479">Metal-binding</keyword>
<dbReference type="InterPro" id="IPR050231">
    <property type="entry name" value="Iron_ascorbate_oxido_reductase"/>
</dbReference>
<evidence type="ECO:0000313" key="4">
    <source>
        <dbReference type="Proteomes" id="UP001314263"/>
    </source>
</evidence>
<feature type="domain" description="Fe2OG dioxygenase" evidence="2">
    <location>
        <begin position="169"/>
        <end position="303"/>
    </location>
</feature>
<dbReference type="Pfam" id="PF14226">
    <property type="entry name" value="DIOX_N"/>
    <property type="match status" value="1"/>
</dbReference>
<dbReference type="AlphaFoldDB" id="A0AAV1HW69"/>
<keyword evidence="4" id="KW-1185">Reference proteome</keyword>
<dbReference type="InterPro" id="IPR026992">
    <property type="entry name" value="DIOX_N"/>
</dbReference>
<dbReference type="InterPro" id="IPR027443">
    <property type="entry name" value="IPNS-like_sf"/>
</dbReference>
<dbReference type="Gene3D" id="2.60.120.330">
    <property type="entry name" value="B-lactam Antibiotic, Isopenicillin N Synthase, Chain"/>
    <property type="match status" value="1"/>
</dbReference>
<protein>
    <recommendedName>
        <fullName evidence="2">Fe2OG dioxygenase domain-containing protein</fullName>
    </recommendedName>
</protein>
<dbReference type="EMBL" id="CAUYUE010000001">
    <property type="protein sequence ID" value="CAK0737636.1"/>
    <property type="molecule type" value="Genomic_DNA"/>
</dbReference>
<dbReference type="GO" id="GO:0046872">
    <property type="term" value="F:metal ion binding"/>
    <property type="evidence" value="ECO:0007669"/>
    <property type="project" value="UniProtKB-KW"/>
</dbReference>
<dbReference type="Proteomes" id="UP001314263">
    <property type="component" value="Unassembled WGS sequence"/>
</dbReference>
<dbReference type="SUPFAM" id="SSF51197">
    <property type="entry name" value="Clavaminate synthase-like"/>
    <property type="match status" value="1"/>
</dbReference>
<organism evidence="3 4">
    <name type="scientific">Coccomyxa viridis</name>
    <dbReference type="NCBI Taxonomy" id="1274662"/>
    <lineage>
        <taxon>Eukaryota</taxon>
        <taxon>Viridiplantae</taxon>
        <taxon>Chlorophyta</taxon>
        <taxon>core chlorophytes</taxon>
        <taxon>Trebouxiophyceae</taxon>
        <taxon>Trebouxiophyceae incertae sedis</taxon>
        <taxon>Coccomyxaceae</taxon>
        <taxon>Coccomyxa</taxon>
    </lineage>
</organism>
<gene>
    <name evidence="3" type="ORF">CVIRNUC_000945</name>
</gene>
<dbReference type="PRINTS" id="PR00682">
    <property type="entry name" value="IPNSYNTHASE"/>
</dbReference>
<comment type="similarity">
    <text evidence="1">Belongs to the iron/ascorbate-dependent oxidoreductase family.</text>
</comment>
<keyword evidence="1" id="KW-0408">Iron</keyword>
<keyword evidence="1" id="KW-0560">Oxidoreductase</keyword>
<dbReference type="PANTHER" id="PTHR47990">
    <property type="entry name" value="2-OXOGLUTARATE (2OG) AND FE(II)-DEPENDENT OXYGENASE SUPERFAMILY PROTEIN-RELATED"/>
    <property type="match status" value="1"/>
</dbReference>
<accession>A0AAV1HW69</accession>
<dbReference type="Pfam" id="PF03171">
    <property type="entry name" value="2OG-FeII_Oxy"/>
    <property type="match status" value="1"/>
</dbReference>
<comment type="caution">
    <text evidence="3">The sequence shown here is derived from an EMBL/GenBank/DDBJ whole genome shotgun (WGS) entry which is preliminary data.</text>
</comment>
<dbReference type="InterPro" id="IPR044861">
    <property type="entry name" value="IPNS-like_FE2OG_OXY"/>
</dbReference>
<dbReference type="InterPro" id="IPR005123">
    <property type="entry name" value="Oxoglu/Fe-dep_dioxygenase_dom"/>
</dbReference>
<evidence type="ECO:0000259" key="2">
    <source>
        <dbReference type="PROSITE" id="PS51471"/>
    </source>
</evidence>
<dbReference type="PROSITE" id="PS51471">
    <property type="entry name" value="FE2OG_OXY"/>
    <property type="match status" value="1"/>
</dbReference>
<name>A0AAV1HW69_9CHLO</name>
<evidence type="ECO:0000313" key="3">
    <source>
        <dbReference type="EMBL" id="CAK0737636.1"/>
    </source>
</evidence>
<reference evidence="3 4" key="1">
    <citation type="submission" date="2023-10" db="EMBL/GenBank/DDBJ databases">
        <authorList>
            <person name="Maclean D."/>
            <person name="Macfadyen A."/>
        </authorList>
    </citation>
    <scope>NUCLEOTIDE SEQUENCE [LARGE SCALE GENOMIC DNA]</scope>
</reference>
<dbReference type="GO" id="GO:0016491">
    <property type="term" value="F:oxidoreductase activity"/>
    <property type="evidence" value="ECO:0007669"/>
    <property type="project" value="UniProtKB-KW"/>
</dbReference>
<sequence length="366" mass="41009">MVRKVLQIDISDFEARKVEVASQLISAARDVGFFYIAGHGIAQEDFDRVLLAGQQFLALPEADKTKWPFNPDTYLGHRGSKELETVTGNRLWEWYSVGRYGTACYDVKAQKFVGEEWPEILGDEWRGVALSYQAKVHRVAIIILKAIFIGLGRDEQIVDEAFDITSEENPSFVAWNYYPPLTREQKAQANKGQLPPRLHAHADMDVLTLLYQRKGDIGLEIAPGNEVEDLSLVEDVGNIWNQVPVAREWTPLDPKEGLLTVNIGDGLTRWTDGLLKSTYHRVRAPTSQDPQGARYSIPYFVNPKLNYVIEGPQKRFSPVTGFDLLSKTGNAYAARKDDPEKKWQKLAYGNGATEALAAAQALDKGS</sequence>